<dbReference type="Proteomes" id="UP001499884">
    <property type="component" value="Unassembled WGS sequence"/>
</dbReference>
<feature type="region of interest" description="Disordered" evidence="1">
    <location>
        <begin position="41"/>
        <end position="71"/>
    </location>
</feature>
<proteinExistence type="predicted"/>
<dbReference type="EMBL" id="BAABEP010000024">
    <property type="protein sequence ID" value="GAA3736327.1"/>
    <property type="molecule type" value="Genomic_DNA"/>
</dbReference>
<evidence type="ECO:0000313" key="3">
    <source>
        <dbReference type="Proteomes" id="UP001499884"/>
    </source>
</evidence>
<gene>
    <name evidence="2" type="ORF">GCM10023082_36790</name>
</gene>
<evidence type="ECO:0000313" key="2">
    <source>
        <dbReference type="EMBL" id="GAA3736327.1"/>
    </source>
</evidence>
<evidence type="ECO:0000256" key="1">
    <source>
        <dbReference type="SAM" id="MobiDB-lite"/>
    </source>
</evidence>
<protein>
    <submittedName>
        <fullName evidence="2">Uncharacterized protein</fullName>
    </submittedName>
</protein>
<reference evidence="3" key="1">
    <citation type="journal article" date="2019" name="Int. J. Syst. Evol. Microbiol.">
        <title>The Global Catalogue of Microorganisms (GCM) 10K type strain sequencing project: providing services to taxonomists for standard genome sequencing and annotation.</title>
        <authorList>
            <consortium name="The Broad Institute Genomics Platform"/>
            <consortium name="The Broad Institute Genome Sequencing Center for Infectious Disease"/>
            <person name="Wu L."/>
            <person name="Ma J."/>
        </authorList>
    </citation>
    <scope>NUCLEOTIDE SEQUENCE [LARGE SCALE GENOMIC DNA]</scope>
    <source>
        <strain evidence="3">JCM 30846</strain>
    </source>
</reference>
<comment type="caution">
    <text evidence="2">The sequence shown here is derived from an EMBL/GenBank/DDBJ whole genome shotgun (WGS) entry which is preliminary data.</text>
</comment>
<accession>A0ABP7FDD0</accession>
<name>A0ABP7FDD0_9ACTN</name>
<organism evidence="2 3">
    <name type="scientific">Streptomyces tremellae</name>
    <dbReference type="NCBI Taxonomy" id="1124239"/>
    <lineage>
        <taxon>Bacteria</taxon>
        <taxon>Bacillati</taxon>
        <taxon>Actinomycetota</taxon>
        <taxon>Actinomycetes</taxon>
        <taxon>Kitasatosporales</taxon>
        <taxon>Streptomycetaceae</taxon>
        <taxon>Streptomyces</taxon>
    </lineage>
</organism>
<sequence>MSEISETTASWFCMSFFLPRWCGRFVRQGPTAALVCCPRSVGGTQAGGGARRGTAGRRRDRRTGAENPGVR</sequence>
<keyword evidence="3" id="KW-1185">Reference proteome</keyword>